<keyword evidence="3" id="KW-1185">Reference proteome</keyword>
<comment type="caution">
    <text evidence="2">The sequence shown here is derived from an EMBL/GenBank/DDBJ whole genome shotgun (WGS) entry which is preliminary data.</text>
</comment>
<protein>
    <recommendedName>
        <fullName evidence="1">DUF6816 domain-containing protein</fullName>
    </recommendedName>
</protein>
<organism evidence="2 3">
    <name type="scientific">Planktothricoides raciborskii FACHB-1370</name>
    <dbReference type="NCBI Taxonomy" id="2949576"/>
    <lineage>
        <taxon>Bacteria</taxon>
        <taxon>Bacillati</taxon>
        <taxon>Cyanobacteriota</taxon>
        <taxon>Cyanophyceae</taxon>
        <taxon>Oscillatoriophycideae</taxon>
        <taxon>Oscillatoriales</taxon>
        <taxon>Oscillatoriaceae</taxon>
        <taxon>Planktothricoides</taxon>
    </lineage>
</organism>
<dbReference type="Pfam" id="PF20670">
    <property type="entry name" value="DUF6816"/>
    <property type="match status" value="1"/>
</dbReference>
<name>A0ABR8EJ77_9CYAN</name>
<evidence type="ECO:0000259" key="1">
    <source>
        <dbReference type="Pfam" id="PF20670"/>
    </source>
</evidence>
<evidence type="ECO:0000313" key="3">
    <source>
        <dbReference type="Proteomes" id="UP000641954"/>
    </source>
</evidence>
<proteinExistence type="predicted"/>
<dbReference type="Proteomes" id="UP000641954">
    <property type="component" value="Unassembled WGS sequence"/>
</dbReference>
<dbReference type="InterPro" id="IPR049213">
    <property type="entry name" value="DUF6816"/>
</dbReference>
<reference evidence="2 3" key="1">
    <citation type="journal article" date="2020" name="ISME J.">
        <title>Comparative genomics reveals insights into cyanobacterial evolution and habitat adaptation.</title>
        <authorList>
            <person name="Chen M.Y."/>
            <person name="Teng W.K."/>
            <person name="Zhao L."/>
            <person name="Hu C.X."/>
            <person name="Zhou Y.K."/>
            <person name="Han B.P."/>
            <person name="Song L.R."/>
            <person name="Shu W.S."/>
        </authorList>
    </citation>
    <scope>NUCLEOTIDE SEQUENCE [LARGE SCALE GENOMIC DNA]</scope>
    <source>
        <strain evidence="2 3">FACHB-1370</strain>
    </source>
</reference>
<dbReference type="EMBL" id="JACJSK010000033">
    <property type="protein sequence ID" value="MBD2546179.1"/>
    <property type="molecule type" value="Genomic_DNA"/>
</dbReference>
<evidence type="ECO:0000313" key="2">
    <source>
        <dbReference type="EMBL" id="MBD2546179.1"/>
    </source>
</evidence>
<feature type="domain" description="DUF6816" evidence="1">
    <location>
        <begin position="33"/>
        <end position="260"/>
    </location>
</feature>
<gene>
    <name evidence="2" type="ORF">H6G72_20520</name>
</gene>
<sequence>MLVLWGNDSAIAGVLGDRIAQFPHWESKPPVEIAQGDLRYPEWMAGTWEVSSTLVDLVAPLAPKLITPGFESNRQYLHQPIKFLVKFGEPTYRQNSSKGKKVTLVPIPLVKNQDFRETLVVADRAFNGLNIAQAYLGNDSILSVKVDPENPNRQITGLRGDRQLVSVVTGRLSETIAPDEFVATEITQQIFHGQTDIYLNEVETTTRYQFQNSGAIPQSGSRTRIAADQITAIYLSPQDPDYFNAAGHPVALYRYQLELLPVPTVSP</sequence>
<accession>A0ABR8EJ77</accession>